<organism evidence="3 4">
    <name type="scientific">Ponticaulis profundi</name>
    <dbReference type="NCBI Taxonomy" id="2665222"/>
    <lineage>
        <taxon>Bacteria</taxon>
        <taxon>Pseudomonadati</taxon>
        <taxon>Pseudomonadota</taxon>
        <taxon>Alphaproteobacteria</taxon>
        <taxon>Hyphomonadales</taxon>
        <taxon>Hyphomonadaceae</taxon>
        <taxon>Ponticaulis</taxon>
    </lineage>
</organism>
<comment type="caution">
    <text evidence="3">The sequence shown here is derived from an EMBL/GenBank/DDBJ whole genome shotgun (WGS) entry which is preliminary data.</text>
</comment>
<proteinExistence type="predicted"/>
<dbReference type="InterPro" id="IPR029058">
    <property type="entry name" value="AB_hydrolase_fold"/>
</dbReference>
<gene>
    <name evidence="3" type="ORF">ACFQDM_16465</name>
</gene>
<keyword evidence="4" id="KW-1185">Reference proteome</keyword>
<feature type="domain" description="AB hydrolase-1" evidence="2">
    <location>
        <begin position="28"/>
        <end position="270"/>
    </location>
</feature>
<dbReference type="SUPFAM" id="SSF53474">
    <property type="entry name" value="alpha/beta-Hydrolases"/>
    <property type="match status" value="1"/>
</dbReference>
<sequence>MDIRYRSKDGLELYAKSYGAENAPLTALCMHGLTRNHKDFEPMIDALLAEGLNVRFIAVDVRGRCNSESDQNVENYTPAVYADDMFTLLDHLGVEKAALIGTSMGGIMSMFMMSMAPQRILGVVLNDIGPELEQAGLDRISGYVGGNEPKENYEAAARAVADVQKAAFPNYTFDDWLAFAKRTYRERPDGKVELDYDPAIARTIGEVKPTPEIKQAMWALYAQLSAVPLLLVRGDISDLLSAENAERMITEHGNGELVTVSQIGHTPLLNEPDVVTALTKHLKSLEPNV</sequence>
<evidence type="ECO:0000259" key="2">
    <source>
        <dbReference type="Pfam" id="PF00561"/>
    </source>
</evidence>
<evidence type="ECO:0000313" key="4">
    <source>
        <dbReference type="Proteomes" id="UP001596303"/>
    </source>
</evidence>
<dbReference type="Proteomes" id="UP001596303">
    <property type="component" value="Unassembled WGS sequence"/>
</dbReference>
<protein>
    <submittedName>
        <fullName evidence="3">Alpha/beta fold hydrolase</fullName>
    </submittedName>
</protein>
<accession>A0ABW1SDH9</accession>
<dbReference type="Gene3D" id="3.40.50.1820">
    <property type="entry name" value="alpha/beta hydrolase"/>
    <property type="match status" value="1"/>
</dbReference>
<evidence type="ECO:0000256" key="1">
    <source>
        <dbReference type="ARBA" id="ARBA00022801"/>
    </source>
</evidence>
<keyword evidence="1 3" id="KW-0378">Hydrolase</keyword>
<dbReference type="RefSeq" id="WP_377380961.1">
    <property type="nucleotide sequence ID" value="NZ_JBHSSW010000066.1"/>
</dbReference>
<reference evidence="4" key="1">
    <citation type="journal article" date="2019" name="Int. J. Syst. Evol. Microbiol.">
        <title>The Global Catalogue of Microorganisms (GCM) 10K type strain sequencing project: providing services to taxonomists for standard genome sequencing and annotation.</title>
        <authorList>
            <consortium name="The Broad Institute Genomics Platform"/>
            <consortium name="The Broad Institute Genome Sequencing Center for Infectious Disease"/>
            <person name="Wu L."/>
            <person name="Ma J."/>
        </authorList>
    </citation>
    <scope>NUCLEOTIDE SEQUENCE [LARGE SCALE GENOMIC DNA]</scope>
    <source>
        <strain evidence="4">CGMCC-1.15741</strain>
    </source>
</reference>
<evidence type="ECO:0000313" key="3">
    <source>
        <dbReference type="EMBL" id="MFC6199675.1"/>
    </source>
</evidence>
<dbReference type="InterPro" id="IPR050266">
    <property type="entry name" value="AB_hydrolase_sf"/>
</dbReference>
<dbReference type="GO" id="GO:0016787">
    <property type="term" value="F:hydrolase activity"/>
    <property type="evidence" value="ECO:0007669"/>
    <property type="project" value="UniProtKB-KW"/>
</dbReference>
<dbReference type="EMBL" id="JBHSSW010000066">
    <property type="protein sequence ID" value="MFC6199675.1"/>
    <property type="molecule type" value="Genomic_DNA"/>
</dbReference>
<dbReference type="Pfam" id="PF00561">
    <property type="entry name" value="Abhydrolase_1"/>
    <property type="match status" value="1"/>
</dbReference>
<dbReference type="PANTHER" id="PTHR43798">
    <property type="entry name" value="MONOACYLGLYCEROL LIPASE"/>
    <property type="match status" value="1"/>
</dbReference>
<dbReference type="InterPro" id="IPR000073">
    <property type="entry name" value="AB_hydrolase_1"/>
</dbReference>
<name>A0ABW1SDH9_9PROT</name>
<dbReference type="PANTHER" id="PTHR43798:SF31">
    <property type="entry name" value="AB HYDROLASE SUPERFAMILY PROTEIN YCLE"/>
    <property type="match status" value="1"/>
</dbReference>